<dbReference type="InterPro" id="IPR036397">
    <property type="entry name" value="RNaseH_sf"/>
</dbReference>
<dbReference type="AlphaFoldDB" id="A0A166VJA0"/>
<feature type="non-terminal residue" evidence="1">
    <location>
        <position position="68"/>
    </location>
</feature>
<protein>
    <recommendedName>
        <fullName evidence="3">Tc1-like transposase DDE domain-containing protein</fullName>
    </recommendedName>
</protein>
<feature type="non-terminal residue" evidence="1">
    <location>
        <position position="1"/>
    </location>
</feature>
<dbReference type="OrthoDB" id="2266637at2759"/>
<name>A0A166VJA0_9AGAM</name>
<accession>A0A166VJA0</accession>
<dbReference type="Proteomes" id="UP000076532">
    <property type="component" value="Unassembled WGS sequence"/>
</dbReference>
<dbReference type="GO" id="GO:0003676">
    <property type="term" value="F:nucleic acid binding"/>
    <property type="evidence" value="ECO:0007669"/>
    <property type="project" value="InterPro"/>
</dbReference>
<sequence>RFSMVAALSVDGYIATRVVPGSLDGDEFFDFIVHDVLPKMNPYPQDRSVLVLDNCAIHKSDALREVVE</sequence>
<gene>
    <name evidence="1" type="ORF">FIBSPDRAFT_656379</name>
</gene>
<evidence type="ECO:0008006" key="3">
    <source>
        <dbReference type="Google" id="ProtNLM"/>
    </source>
</evidence>
<evidence type="ECO:0000313" key="2">
    <source>
        <dbReference type="Proteomes" id="UP000076532"/>
    </source>
</evidence>
<reference evidence="1 2" key="1">
    <citation type="journal article" date="2016" name="Mol. Biol. Evol.">
        <title>Comparative Genomics of Early-Diverging Mushroom-Forming Fungi Provides Insights into the Origins of Lignocellulose Decay Capabilities.</title>
        <authorList>
            <person name="Nagy L.G."/>
            <person name="Riley R."/>
            <person name="Tritt A."/>
            <person name="Adam C."/>
            <person name="Daum C."/>
            <person name="Floudas D."/>
            <person name="Sun H."/>
            <person name="Yadav J.S."/>
            <person name="Pangilinan J."/>
            <person name="Larsson K.H."/>
            <person name="Matsuura K."/>
            <person name="Barry K."/>
            <person name="Labutti K."/>
            <person name="Kuo R."/>
            <person name="Ohm R.A."/>
            <person name="Bhattacharya S.S."/>
            <person name="Shirouzu T."/>
            <person name="Yoshinaga Y."/>
            <person name="Martin F.M."/>
            <person name="Grigoriev I.V."/>
            <person name="Hibbett D.S."/>
        </authorList>
    </citation>
    <scope>NUCLEOTIDE SEQUENCE [LARGE SCALE GENOMIC DNA]</scope>
    <source>
        <strain evidence="1 2">CBS 109695</strain>
    </source>
</reference>
<dbReference type="EMBL" id="KV417484">
    <property type="protein sequence ID" value="KZP32788.1"/>
    <property type="molecule type" value="Genomic_DNA"/>
</dbReference>
<evidence type="ECO:0000313" key="1">
    <source>
        <dbReference type="EMBL" id="KZP32788.1"/>
    </source>
</evidence>
<organism evidence="1 2">
    <name type="scientific">Athelia psychrophila</name>
    <dbReference type="NCBI Taxonomy" id="1759441"/>
    <lineage>
        <taxon>Eukaryota</taxon>
        <taxon>Fungi</taxon>
        <taxon>Dikarya</taxon>
        <taxon>Basidiomycota</taxon>
        <taxon>Agaricomycotina</taxon>
        <taxon>Agaricomycetes</taxon>
        <taxon>Agaricomycetidae</taxon>
        <taxon>Atheliales</taxon>
        <taxon>Atheliaceae</taxon>
        <taxon>Athelia</taxon>
    </lineage>
</organism>
<dbReference type="Gene3D" id="3.30.420.10">
    <property type="entry name" value="Ribonuclease H-like superfamily/Ribonuclease H"/>
    <property type="match status" value="1"/>
</dbReference>
<proteinExistence type="predicted"/>
<keyword evidence="2" id="KW-1185">Reference proteome</keyword>